<name>A0ACB5U3P7_AMBMO</name>
<evidence type="ECO:0000313" key="2">
    <source>
        <dbReference type="Proteomes" id="UP001165064"/>
    </source>
</evidence>
<dbReference type="EMBL" id="BSXS01011831">
    <property type="protein sequence ID" value="GMF01352.1"/>
    <property type="molecule type" value="Genomic_DNA"/>
</dbReference>
<sequence length="195" mass="21824">MMLLRKTETSGAFERKVSDTDFAQREATVVDTSENNFAIGNAFHKVFAVGRNVKVSDAHPDNDADNIFIDPDKSKDSEKNWMDTSSLSNGADFFVNANDCYNEEAADNSVGSSVPNDDVISLSVADQRIADLEDISTPCSVHTPANQFTIPENKDFDHNQEFAELSEICDNRLILRRLICLKILKDQLRLFTKEI</sequence>
<accession>A0ACB5U3P7</accession>
<dbReference type="Proteomes" id="UP001165064">
    <property type="component" value="Unassembled WGS sequence"/>
</dbReference>
<proteinExistence type="predicted"/>
<organism evidence="1 2">
    <name type="scientific">Ambrosiozyma monospora</name>
    <name type="common">Yeast</name>
    <name type="synonym">Endomycopsis monosporus</name>
    <dbReference type="NCBI Taxonomy" id="43982"/>
    <lineage>
        <taxon>Eukaryota</taxon>
        <taxon>Fungi</taxon>
        <taxon>Dikarya</taxon>
        <taxon>Ascomycota</taxon>
        <taxon>Saccharomycotina</taxon>
        <taxon>Pichiomycetes</taxon>
        <taxon>Pichiales</taxon>
        <taxon>Pichiaceae</taxon>
        <taxon>Ambrosiozyma</taxon>
    </lineage>
</organism>
<evidence type="ECO:0000313" key="1">
    <source>
        <dbReference type="EMBL" id="GMF01352.1"/>
    </source>
</evidence>
<comment type="caution">
    <text evidence="1">The sequence shown here is derived from an EMBL/GenBank/DDBJ whole genome shotgun (WGS) entry which is preliminary data.</text>
</comment>
<reference evidence="1" key="1">
    <citation type="submission" date="2023-04" db="EMBL/GenBank/DDBJ databases">
        <title>Ambrosiozyma monospora NBRC 10751.</title>
        <authorList>
            <person name="Ichikawa N."/>
            <person name="Sato H."/>
            <person name="Tonouchi N."/>
        </authorList>
    </citation>
    <scope>NUCLEOTIDE SEQUENCE</scope>
    <source>
        <strain evidence="1">NBRC 10751</strain>
    </source>
</reference>
<protein>
    <submittedName>
        <fullName evidence="1">Unnamed protein product</fullName>
    </submittedName>
</protein>
<gene>
    <name evidence="1" type="ORF">Amon02_001123500</name>
</gene>
<keyword evidence="2" id="KW-1185">Reference proteome</keyword>